<sequence>MSPEKLFGAPARGPAGNADHEGLKLVLHRYIIDAIEESGKNLLEGSRQQLAQFVIDKVAEYIARLHLAISRYEMERLAEEIVDELTGFGPLEVLLRDSAVTEILVNGPHRVFIERDGVLHQSDLRFIDAHHVERVMQRILAPLGRRLDESSPMVDARLPDGSRVNAIIPPIALDGPCLSIRKFRKDMLKSSDLIAMQTIDLPIFECFQEAVGRRCNILISGGTGTGKTTLLNILSQLINPHERLVTIEDVAELQLGHPHVVRLETRPPNAEGHGEVKASDLIRNALRMRPDRIILGEIRGVEVLDVLTAMNTGHDGSMSTVHANNAQDALLRLETLVGLTGRSVAERTLRQMICAALDLIIQLTRMPDGRRCVSEVVEVVGVREDIYVTNTLFRLDRRTGFGFLREAVNPAGDKLRHETGLGRTELS</sequence>
<organism evidence="3 4">
    <name type="scientific">Pseudomonas ekonensis</name>
    <dbReference type="NCBI Taxonomy" id="2842353"/>
    <lineage>
        <taxon>Bacteria</taxon>
        <taxon>Pseudomonadati</taxon>
        <taxon>Pseudomonadota</taxon>
        <taxon>Gammaproteobacteria</taxon>
        <taxon>Pseudomonadales</taxon>
        <taxon>Pseudomonadaceae</taxon>
        <taxon>Pseudomonas</taxon>
    </lineage>
</organism>
<dbReference type="PANTHER" id="PTHR30486:SF15">
    <property type="entry name" value="TYPE II_IV SECRETION SYSTEM ATPASE"/>
    <property type="match status" value="1"/>
</dbReference>
<dbReference type="PANTHER" id="PTHR30486">
    <property type="entry name" value="TWITCHING MOTILITY PROTEIN PILT"/>
    <property type="match status" value="1"/>
</dbReference>
<dbReference type="EMBL" id="JAHSTS010000002">
    <property type="protein sequence ID" value="MBV4460497.1"/>
    <property type="molecule type" value="Genomic_DNA"/>
</dbReference>
<evidence type="ECO:0000313" key="3">
    <source>
        <dbReference type="EMBL" id="MBV4460497.1"/>
    </source>
</evidence>
<gene>
    <name evidence="3" type="ORF">KVG96_21300</name>
</gene>
<protein>
    <submittedName>
        <fullName evidence="3">CpaF family protein</fullName>
    </submittedName>
</protein>
<keyword evidence="4" id="KW-1185">Reference proteome</keyword>
<comment type="similarity">
    <text evidence="1">Belongs to the GSP E family.</text>
</comment>
<dbReference type="Proteomes" id="UP000765224">
    <property type="component" value="Unassembled WGS sequence"/>
</dbReference>
<feature type="domain" description="Bacterial type II secretion system protein E" evidence="2">
    <location>
        <begin position="85"/>
        <end position="366"/>
    </location>
</feature>
<proteinExistence type="inferred from homology"/>
<dbReference type="InterPro" id="IPR050921">
    <property type="entry name" value="T4SS_GSP_E_ATPase"/>
</dbReference>
<dbReference type="RefSeq" id="WP_217893801.1">
    <property type="nucleotide sequence ID" value="NZ_JAHSTS010000002.1"/>
</dbReference>
<dbReference type="CDD" id="cd01130">
    <property type="entry name" value="VirB11-like_ATPase"/>
    <property type="match status" value="1"/>
</dbReference>
<comment type="caution">
    <text evidence="3">The sequence shown here is derived from an EMBL/GenBank/DDBJ whole genome shotgun (WGS) entry which is preliminary data.</text>
</comment>
<evidence type="ECO:0000256" key="1">
    <source>
        <dbReference type="ARBA" id="ARBA00006611"/>
    </source>
</evidence>
<reference evidence="3 4" key="1">
    <citation type="submission" date="2021-06" db="EMBL/GenBank/DDBJ databases">
        <title>Updating the genus Pseudomonas: Description of 43 new species and partition of the Pseudomonas putida group.</title>
        <authorList>
            <person name="Girard L."/>
            <person name="Lood C."/>
            <person name="Vandamme P."/>
            <person name="Rokni-Zadeh H."/>
            <person name="Van Noort V."/>
            <person name="Hofte M."/>
            <person name="Lavigne R."/>
            <person name="De Mot R."/>
        </authorList>
    </citation>
    <scope>NUCLEOTIDE SEQUENCE [LARGE SCALE GENOMIC DNA]</scope>
    <source>
        <strain evidence="3 4">COR58</strain>
    </source>
</reference>
<name>A0ABS6PJ39_9PSED</name>
<dbReference type="InterPro" id="IPR001482">
    <property type="entry name" value="T2SS/T4SS_dom"/>
</dbReference>
<evidence type="ECO:0000259" key="2">
    <source>
        <dbReference type="Pfam" id="PF00437"/>
    </source>
</evidence>
<dbReference type="Pfam" id="PF00437">
    <property type="entry name" value="T2SSE"/>
    <property type="match status" value="1"/>
</dbReference>
<accession>A0ABS6PJ39</accession>
<evidence type="ECO:0000313" key="4">
    <source>
        <dbReference type="Proteomes" id="UP000765224"/>
    </source>
</evidence>